<evidence type="ECO:0000256" key="1">
    <source>
        <dbReference type="ARBA" id="ARBA00001528"/>
    </source>
</evidence>
<feature type="domain" description="Serine hydroxymethyltransferase-like" evidence="4">
    <location>
        <begin position="157"/>
        <end position="268"/>
    </location>
</feature>
<dbReference type="GO" id="GO:0030170">
    <property type="term" value="F:pyridoxal phosphate binding"/>
    <property type="evidence" value="ECO:0007669"/>
    <property type="project" value="TreeGrafter"/>
</dbReference>
<evidence type="ECO:0000313" key="5">
    <source>
        <dbReference type="EMBL" id="KAK2642788.1"/>
    </source>
</evidence>
<dbReference type="InterPro" id="IPR049943">
    <property type="entry name" value="Ser_HO-MeTrfase-like"/>
</dbReference>
<comment type="caution">
    <text evidence="5">The sequence shown here is derived from an EMBL/GenBank/DDBJ whole genome shotgun (WGS) entry which is preliminary data.</text>
</comment>
<dbReference type="AlphaFoldDB" id="A0AAD9TW23"/>
<dbReference type="InterPro" id="IPR039429">
    <property type="entry name" value="SHMT-like_dom"/>
</dbReference>
<dbReference type="PANTHER" id="PTHR11680">
    <property type="entry name" value="SERINE HYDROXYMETHYLTRANSFERASE"/>
    <property type="match status" value="1"/>
</dbReference>
<keyword evidence="6" id="KW-1185">Reference proteome</keyword>
<dbReference type="GO" id="GO:0005739">
    <property type="term" value="C:mitochondrion"/>
    <property type="evidence" value="ECO:0007669"/>
    <property type="project" value="TreeGrafter"/>
</dbReference>
<dbReference type="Gene3D" id="3.40.640.10">
    <property type="entry name" value="Type I PLP-dependent aspartate aminotransferase-like (Major domain)"/>
    <property type="match status" value="1"/>
</dbReference>
<dbReference type="Gene3D" id="3.90.1150.10">
    <property type="entry name" value="Aspartate Aminotransferase, domain 1"/>
    <property type="match status" value="1"/>
</dbReference>
<feature type="domain" description="Serine hydroxymethyltransferase-like" evidence="4">
    <location>
        <begin position="97"/>
        <end position="136"/>
    </location>
</feature>
<dbReference type="GO" id="GO:0019264">
    <property type="term" value="P:glycine biosynthetic process from serine"/>
    <property type="evidence" value="ECO:0007669"/>
    <property type="project" value="TreeGrafter"/>
</dbReference>
<dbReference type="InterPro" id="IPR015421">
    <property type="entry name" value="PyrdxlP-dep_Trfase_major"/>
</dbReference>
<sequence length="397" mass="42789">MLYCVPNLTQSLTYAEFGMFSEFSLLKSLLTSQNLSSHPQTNSTPPIGISTAYLQLSAARQLSPLCSSAHLLISTARQVVSDLLISVAVSTPFLKEDAVGAFLTMDMAHVSELDAASVVGDPFEYCDIVTTTTYKKDPGLGVDLESAINNAVFPGLQVVSNCGALASRLIELGFKLVFGGSNNRSSGYCRSEMRPLGVDGARVEKILDMASITLNKNSVPGNKSSLVLMINYEGNKISLVPGGIRIGSPAMTTRGFTEEEFIAVADFIDEGVQITLEAKQSVKGSRLSDFMKFVISPNFSLVDKVSDLRRRVEALITQFLIPVMGGGVRGVWSRRDLLSCNLNLSSILFTILTVGLRETTTQIVVNGIGLSATMIPPAESSHSISREQGMRKWENGI</sequence>
<protein>
    <recommendedName>
        <fullName evidence="4">Serine hydroxymethyltransferase-like domain-containing protein</fullName>
    </recommendedName>
</protein>
<name>A0AAD9TW23_9ROSI</name>
<evidence type="ECO:0000256" key="3">
    <source>
        <dbReference type="ARBA" id="ARBA00022898"/>
    </source>
</evidence>
<accession>A0AAD9TW23</accession>
<dbReference type="InterPro" id="IPR015424">
    <property type="entry name" value="PyrdxlP-dep_Trfase"/>
</dbReference>
<dbReference type="PANTHER" id="PTHR11680:SF63">
    <property type="entry name" value="SERINE HYDROXYMETHYLTRANSFERASE 3, CHLOROPLASTIC"/>
    <property type="match status" value="1"/>
</dbReference>
<comment type="cofactor">
    <cofactor evidence="2">
        <name>pyridoxal 5'-phosphate</name>
        <dbReference type="ChEBI" id="CHEBI:597326"/>
    </cofactor>
</comment>
<dbReference type="EMBL" id="JANJYI010000007">
    <property type="protein sequence ID" value="KAK2642788.1"/>
    <property type="molecule type" value="Genomic_DNA"/>
</dbReference>
<evidence type="ECO:0000256" key="2">
    <source>
        <dbReference type="ARBA" id="ARBA00001933"/>
    </source>
</evidence>
<proteinExistence type="predicted"/>
<dbReference type="Pfam" id="PF00464">
    <property type="entry name" value="SHMT"/>
    <property type="match status" value="2"/>
</dbReference>
<organism evidence="5 6">
    <name type="scientific">Dipteronia dyeriana</name>
    <dbReference type="NCBI Taxonomy" id="168575"/>
    <lineage>
        <taxon>Eukaryota</taxon>
        <taxon>Viridiplantae</taxon>
        <taxon>Streptophyta</taxon>
        <taxon>Embryophyta</taxon>
        <taxon>Tracheophyta</taxon>
        <taxon>Spermatophyta</taxon>
        <taxon>Magnoliopsida</taxon>
        <taxon>eudicotyledons</taxon>
        <taxon>Gunneridae</taxon>
        <taxon>Pentapetalae</taxon>
        <taxon>rosids</taxon>
        <taxon>malvids</taxon>
        <taxon>Sapindales</taxon>
        <taxon>Sapindaceae</taxon>
        <taxon>Hippocastanoideae</taxon>
        <taxon>Acereae</taxon>
        <taxon>Dipteronia</taxon>
    </lineage>
</organism>
<dbReference type="GO" id="GO:0046653">
    <property type="term" value="P:tetrahydrofolate metabolic process"/>
    <property type="evidence" value="ECO:0007669"/>
    <property type="project" value="TreeGrafter"/>
</dbReference>
<gene>
    <name evidence="5" type="ORF">Ddye_024551</name>
</gene>
<dbReference type="Proteomes" id="UP001280121">
    <property type="component" value="Unassembled WGS sequence"/>
</dbReference>
<keyword evidence="3" id="KW-0663">Pyridoxal phosphate</keyword>
<evidence type="ECO:0000313" key="6">
    <source>
        <dbReference type="Proteomes" id="UP001280121"/>
    </source>
</evidence>
<reference evidence="5" key="1">
    <citation type="journal article" date="2023" name="Plant J.">
        <title>Genome sequences and population genomics provide insights into the demographic history, inbreeding, and mutation load of two 'living fossil' tree species of Dipteronia.</title>
        <authorList>
            <person name="Feng Y."/>
            <person name="Comes H.P."/>
            <person name="Chen J."/>
            <person name="Zhu S."/>
            <person name="Lu R."/>
            <person name="Zhang X."/>
            <person name="Li P."/>
            <person name="Qiu J."/>
            <person name="Olsen K.M."/>
            <person name="Qiu Y."/>
        </authorList>
    </citation>
    <scope>NUCLEOTIDE SEQUENCE</scope>
    <source>
        <strain evidence="5">KIB01</strain>
    </source>
</reference>
<dbReference type="SUPFAM" id="SSF53383">
    <property type="entry name" value="PLP-dependent transferases"/>
    <property type="match status" value="1"/>
</dbReference>
<dbReference type="InterPro" id="IPR015422">
    <property type="entry name" value="PyrdxlP-dep_Trfase_small"/>
</dbReference>
<evidence type="ECO:0000259" key="4">
    <source>
        <dbReference type="Pfam" id="PF00464"/>
    </source>
</evidence>
<dbReference type="GO" id="GO:0004372">
    <property type="term" value="F:glycine hydroxymethyltransferase activity"/>
    <property type="evidence" value="ECO:0007669"/>
    <property type="project" value="UniProtKB-EC"/>
</dbReference>
<comment type="catalytic activity">
    <reaction evidence="1">
        <text>(6R)-5,10-methylene-5,6,7,8-tetrahydrofolate + glycine + H2O = (6S)-5,6,7,8-tetrahydrofolate + L-serine</text>
        <dbReference type="Rhea" id="RHEA:15481"/>
        <dbReference type="ChEBI" id="CHEBI:15377"/>
        <dbReference type="ChEBI" id="CHEBI:15636"/>
        <dbReference type="ChEBI" id="CHEBI:33384"/>
        <dbReference type="ChEBI" id="CHEBI:57305"/>
        <dbReference type="ChEBI" id="CHEBI:57453"/>
        <dbReference type="EC" id="2.1.2.1"/>
    </reaction>
</comment>